<dbReference type="KEGG" id="eiv:EIN_452820"/>
<dbReference type="GeneID" id="14888673"/>
<proteinExistence type="predicted"/>
<keyword evidence="2" id="KW-1185">Reference proteome</keyword>
<protein>
    <submittedName>
        <fullName evidence="1">Uncharacterized protein</fullName>
    </submittedName>
</protein>
<accession>L7FP36</accession>
<reference evidence="1 2" key="1">
    <citation type="submission" date="2012-10" db="EMBL/GenBank/DDBJ databases">
        <authorList>
            <person name="Zafar N."/>
            <person name="Inman J."/>
            <person name="Hall N."/>
            <person name="Lorenzi H."/>
            <person name="Caler E."/>
        </authorList>
    </citation>
    <scope>NUCLEOTIDE SEQUENCE [LARGE SCALE GENOMIC DNA]</scope>
    <source>
        <strain evidence="1 2">IP1</strain>
    </source>
</reference>
<name>L7FP36_ENTIV</name>
<dbReference type="AlphaFoldDB" id="L7FP36"/>
<dbReference type="Proteomes" id="UP000014680">
    <property type="component" value="Unassembled WGS sequence"/>
</dbReference>
<evidence type="ECO:0000313" key="2">
    <source>
        <dbReference type="Proteomes" id="UP000014680"/>
    </source>
</evidence>
<evidence type="ECO:0000313" key="1">
    <source>
        <dbReference type="EMBL" id="ELP89682.1"/>
    </source>
</evidence>
<organism evidence="1 2">
    <name type="scientific">Entamoeba invadens IP1</name>
    <dbReference type="NCBI Taxonomy" id="370355"/>
    <lineage>
        <taxon>Eukaryota</taxon>
        <taxon>Amoebozoa</taxon>
        <taxon>Evosea</taxon>
        <taxon>Archamoebae</taxon>
        <taxon>Mastigamoebida</taxon>
        <taxon>Entamoebidae</taxon>
        <taxon>Entamoeba</taxon>
    </lineage>
</organism>
<sequence length="220" mass="25434">MSFMYKYPSSFCVEVYGQTKLEKRKQDEMKYTQKKREMRDLESYQQALLLALLNTNFGFSIEHPGKKSKVTATSPRLVSLFSGNEEIELGKVAKEQCELVMEEEIKKGLGQATALRRFEKNKRVFTQNLLFDICSEVGFYLESKPSRKSKKSKQIERIRKIGINGKTVFTQDDIVLIGKKLNEILIQKIVKEKKCVFAAGEFNVFNAFKKEKAERKNNSC</sequence>
<dbReference type="EMBL" id="KB206589">
    <property type="protein sequence ID" value="ELP89682.1"/>
    <property type="molecule type" value="Genomic_DNA"/>
</dbReference>
<gene>
    <name evidence="1" type="ORF">EIN_452820</name>
</gene>
<dbReference type="VEuPathDB" id="AmoebaDB:EIN_452820"/>
<dbReference type="RefSeq" id="XP_004256453.1">
    <property type="nucleotide sequence ID" value="XM_004256405.1"/>
</dbReference>